<protein>
    <recommendedName>
        <fullName evidence="1">Branched-chain alpha-ketoacid dehydrogenase kinase/Pyruvate dehydrogenase kinase N-terminal domain-containing protein</fullName>
    </recommendedName>
</protein>
<organism evidence="2 3">
    <name type="scientific">Kingdonia uniflora</name>
    <dbReference type="NCBI Taxonomy" id="39325"/>
    <lineage>
        <taxon>Eukaryota</taxon>
        <taxon>Viridiplantae</taxon>
        <taxon>Streptophyta</taxon>
        <taxon>Embryophyta</taxon>
        <taxon>Tracheophyta</taxon>
        <taxon>Spermatophyta</taxon>
        <taxon>Magnoliopsida</taxon>
        <taxon>Ranunculales</taxon>
        <taxon>Circaeasteraceae</taxon>
        <taxon>Kingdonia</taxon>
    </lineage>
</organism>
<dbReference type="EMBL" id="JACGCM010001726">
    <property type="protein sequence ID" value="KAF6150686.1"/>
    <property type="molecule type" value="Genomic_DNA"/>
</dbReference>
<feature type="domain" description="Branched-chain alpha-ketoacid dehydrogenase kinase/Pyruvate dehydrogenase kinase N-terminal" evidence="1">
    <location>
        <begin position="1"/>
        <end position="50"/>
    </location>
</feature>
<name>A0A7J7M747_9MAGN</name>
<comment type="caution">
    <text evidence="2">The sequence shown here is derived from an EMBL/GenBank/DDBJ whole genome shotgun (WGS) entry which is preliminary data.</text>
</comment>
<dbReference type="OrthoDB" id="1920242at2759"/>
<gene>
    <name evidence="2" type="ORF">GIB67_020769</name>
</gene>
<dbReference type="AlphaFoldDB" id="A0A7J7M747"/>
<dbReference type="InterPro" id="IPR018955">
    <property type="entry name" value="BCDHK/PDK_N"/>
</dbReference>
<evidence type="ECO:0000259" key="1">
    <source>
        <dbReference type="Pfam" id="PF10436"/>
    </source>
</evidence>
<accession>A0A7J7M747</accession>
<sequence>MMELGSKPTKRNLLISSQFLHTEPAIRIAMRAIELEDFSHGLSDEPAILKGSRRISFKGLMKECLIIELDMSKKQADMQGFTTRAYGVR</sequence>
<dbReference type="Proteomes" id="UP000541444">
    <property type="component" value="Unassembled WGS sequence"/>
</dbReference>
<dbReference type="SUPFAM" id="SSF69012">
    <property type="entry name" value="alpha-ketoacid dehydrogenase kinase, N-terminal domain"/>
    <property type="match status" value="1"/>
</dbReference>
<proteinExistence type="predicted"/>
<dbReference type="Pfam" id="PF10436">
    <property type="entry name" value="BCDHK_Adom3"/>
    <property type="match status" value="1"/>
</dbReference>
<dbReference type="InterPro" id="IPR036784">
    <property type="entry name" value="AK/P_DHK_N_sf"/>
</dbReference>
<reference evidence="2 3" key="1">
    <citation type="journal article" date="2020" name="IScience">
        <title>Genome Sequencing of the Endangered Kingdonia uniflora (Circaeasteraceae, Ranunculales) Reveals Potential Mechanisms of Evolutionary Specialization.</title>
        <authorList>
            <person name="Sun Y."/>
            <person name="Deng T."/>
            <person name="Zhang A."/>
            <person name="Moore M.J."/>
            <person name="Landis J.B."/>
            <person name="Lin N."/>
            <person name="Zhang H."/>
            <person name="Zhang X."/>
            <person name="Huang J."/>
            <person name="Zhang X."/>
            <person name="Sun H."/>
            <person name="Wang H."/>
        </authorList>
    </citation>
    <scope>NUCLEOTIDE SEQUENCE [LARGE SCALE GENOMIC DNA]</scope>
    <source>
        <strain evidence="2">TB1705</strain>
        <tissue evidence="2">Leaf</tissue>
    </source>
</reference>
<keyword evidence="3" id="KW-1185">Reference proteome</keyword>
<dbReference type="Gene3D" id="1.20.140.20">
    <property type="entry name" value="Alpha-ketoacid/pyruvate dehydrogenase kinase, N-terminal domain"/>
    <property type="match status" value="1"/>
</dbReference>
<evidence type="ECO:0000313" key="3">
    <source>
        <dbReference type="Proteomes" id="UP000541444"/>
    </source>
</evidence>
<evidence type="ECO:0000313" key="2">
    <source>
        <dbReference type="EMBL" id="KAF6150686.1"/>
    </source>
</evidence>